<dbReference type="Gene3D" id="3.40.50.80">
    <property type="entry name" value="Nucleotide-binding domain of ferredoxin-NADP reductase (FNR) module"/>
    <property type="match status" value="1"/>
</dbReference>
<gene>
    <name evidence="4" type="primary">OXNAD1</name>
</gene>
<feature type="transmembrane region" description="Helical" evidence="3">
    <location>
        <begin position="15"/>
        <end position="32"/>
    </location>
</feature>
<dbReference type="GO" id="GO:0005739">
    <property type="term" value="C:mitochondrion"/>
    <property type="evidence" value="ECO:0007669"/>
    <property type="project" value="TreeGrafter"/>
</dbReference>
<reference evidence="4" key="1">
    <citation type="submission" date="2025-08" db="UniProtKB">
        <authorList>
            <consortium name="Ensembl"/>
        </authorList>
    </citation>
    <scope>IDENTIFICATION</scope>
</reference>
<sequence>TYVCVSVYVSERERCLLVVIALEGCVLFFFFLSKLVESYHFLWYITFSVGHVLHYLKIRILFLSLGLSLCVSRVDFFIPGMEKVGGFSVCSSPGLLQREGVIELAVKYTEHPPPHICTMDSHVAMRVGGNFFFDPLPSDSCVDLMLGAWALTLYTPSWRGYNIGSTHLCYSAKNAQELLFKKTIIDVCKEFPEKFSCDIHITAQMADIDQELQPSMYRGRLSEVGSCVATSTLTLLCYLCGPPPMIESVVQTLLSLGLSQDRILFEKWW</sequence>
<evidence type="ECO:0000313" key="5">
    <source>
        <dbReference type="Proteomes" id="UP000694557"/>
    </source>
</evidence>
<dbReference type="Ensembl" id="ENSOKIT00005013248.1">
    <property type="protein sequence ID" value="ENSOKIP00005012415.1"/>
    <property type="gene ID" value="ENSOKIG00005005528.1"/>
</dbReference>
<dbReference type="SUPFAM" id="SSF52343">
    <property type="entry name" value="Ferredoxin reductase-like, C-terminal NADP-linked domain"/>
    <property type="match status" value="1"/>
</dbReference>
<dbReference type="PANTHER" id="PTHR46505:SF1">
    <property type="entry name" value="OXIDOREDUCTASE NAD-BINDING DOMAIN-CONTAINING PROTEIN 1"/>
    <property type="match status" value="1"/>
</dbReference>
<protein>
    <submittedName>
        <fullName evidence="4">Oxidoreductase NAD-binding domain containing 1</fullName>
    </submittedName>
</protein>
<keyword evidence="3" id="KW-0812">Transmembrane</keyword>
<evidence type="ECO:0000256" key="3">
    <source>
        <dbReference type="SAM" id="Phobius"/>
    </source>
</evidence>
<keyword evidence="2" id="KW-0520">NAD</keyword>
<evidence type="ECO:0000313" key="4">
    <source>
        <dbReference type="Ensembl" id="ENSOKIP00005012415.1"/>
    </source>
</evidence>
<organism evidence="4 5">
    <name type="scientific">Oncorhynchus kisutch</name>
    <name type="common">Coho salmon</name>
    <name type="synonym">Salmo kisutch</name>
    <dbReference type="NCBI Taxonomy" id="8019"/>
    <lineage>
        <taxon>Eukaryota</taxon>
        <taxon>Metazoa</taxon>
        <taxon>Chordata</taxon>
        <taxon>Craniata</taxon>
        <taxon>Vertebrata</taxon>
        <taxon>Euteleostomi</taxon>
        <taxon>Actinopterygii</taxon>
        <taxon>Neopterygii</taxon>
        <taxon>Teleostei</taxon>
        <taxon>Protacanthopterygii</taxon>
        <taxon>Salmoniformes</taxon>
        <taxon>Salmonidae</taxon>
        <taxon>Salmoninae</taxon>
        <taxon>Oncorhynchus</taxon>
    </lineage>
</organism>
<dbReference type="Proteomes" id="UP000694557">
    <property type="component" value="Unassembled WGS sequence"/>
</dbReference>
<evidence type="ECO:0000256" key="1">
    <source>
        <dbReference type="ARBA" id="ARBA00023002"/>
    </source>
</evidence>
<feature type="transmembrane region" description="Helical" evidence="3">
    <location>
        <begin position="38"/>
        <end position="56"/>
    </location>
</feature>
<proteinExistence type="predicted"/>
<dbReference type="AlphaFoldDB" id="A0A8C7CVZ6"/>
<keyword evidence="3" id="KW-1133">Transmembrane helix</keyword>
<keyword evidence="3" id="KW-0472">Membrane</keyword>
<name>A0A8C7CVZ6_ONCKI</name>
<evidence type="ECO:0000256" key="2">
    <source>
        <dbReference type="ARBA" id="ARBA00023027"/>
    </source>
</evidence>
<keyword evidence="1" id="KW-0560">Oxidoreductase</keyword>
<dbReference type="InterPro" id="IPR052128">
    <property type="entry name" value="Oxidoreductase_NAD-binding"/>
</dbReference>
<dbReference type="InterPro" id="IPR039261">
    <property type="entry name" value="FNR_nucleotide-bd"/>
</dbReference>
<reference evidence="4" key="2">
    <citation type="submission" date="2025-09" db="UniProtKB">
        <authorList>
            <consortium name="Ensembl"/>
        </authorList>
    </citation>
    <scope>IDENTIFICATION</scope>
</reference>
<dbReference type="GeneTree" id="ENSGT00390000004280"/>
<accession>A0A8C7CVZ6</accession>
<dbReference type="CDD" id="cd00322">
    <property type="entry name" value="FNR_like"/>
    <property type="match status" value="1"/>
</dbReference>
<dbReference type="PANTHER" id="PTHR46505">
    <property type="entry name" value="OXIDOREDUCTASE NAD-BINDING DOMAIN-CONTAINING PROTEIN 1"/>
    <property type="match status" value="1"/>
</dbReference>
<dbReference type="GO" id="GO:0016491">
    <property type="term" value="F:oxidoreductase activity"/>
    <property type="evidence" value="ECO:0007669"/>
    <property type="project" value="UniProtKB-KW"/>
</dbReference>
<keyword evidence="5" id="KW-1185">Reference proteome</keyword>